<reference evidence="4 5" key="1">
    <citation type="journal article" date="2019" name="Int. J. Syst. Evol. Microbiol.">
        <title>The Global Catalogue of Microorganisms (GCM) 10K type strain sequencing project: providing services to taxonomists for standard genome sequencing and annotation.</title>
        <authorList>
            <consortium name="The Broad Institute Genomics Platform"/>
            <consortium name="The Broad Institute Genome Sequencing Center for Infectious Disease"/>
            <person name="Wu L."/>
            <person name="Ma J."/>
        </authorList>
    </citation>
    <scope>NUCLEOTIDE SEQUENCE [LARGE SCALE GENOMIC DNA]</scope>
    <source>
        <strain evidence="4 5">JCM 15089</strain>
    </source>
</reference>
<evidence type="ECO:0000313" key="4">
    <source>
        <dbReference type="EMBL" id="GAA0588381.1"/>
    </source>
</evidence>
<protein>
    <submittedName>
        <fullName evidence="4">Thiamine phosphate synthase</fullName>
    </submittedName>
</protein>
<dbReference type="Proteomes" id="UP001499951">
    <property type="component" value="Unassembled WGS sequence"/>
</dbReference>
<comment type="caution">
    <text evidence="4">The sequence shown here is derived from an EMBL/GenBank/DDBJ whole genome shotgun (WGS) entry which is preliminary data.</text>
</comment>
<evidence type="ECO:0000259" key="3">
    <source>
        <dbReference type="Pfam" id="PF02581"/>
    </source>
</evidence>
<dbReference type="InterPro" id="IPR022998">
    <property type="entry name" value="ThiamineP_synth_TenI"/>
</dbReference>
<evidence type="ECO:0000256" key="2">
    <source>
        <dbReference type="ARBA" id="ARBA00022977"/>
    </source>
</evidence>
<dbReference type="InterPro" id="IPR036206">
    <property type="entry name" value="ThiamineP_synth_sf"/>
</dbReference>
<dbReference type="Gene3D" id="3.20.20.70">
    <property type="entry name" value="Aldolase class I"/>
    <property type="match status" value="1"/>
</dbReference>
<sequence length="200" mass="20889">MSDSASRRSIARAAARLRGKAELPALILMTDDVRLRDPVAAALALPRGSMVIVRSRDGARRQALAHALREVARTRSLFLLIAGDVALARRIGADGVHLPETRIGEAAAIRARNPMLVTVAAHSLRALRQAGYVDALILSAVFATASHPGRAALGAVRANRMAQQAPLPVYALGGITARNAQLLFGFCGIAAIGALGVDPA</sequence>
<feature type="domain" description="Thiamine phosphate synthase/TenI" evidence="3">
    <location>
        <begin position="44"/>
        <end position="194"/>
    </location>
</feature>
<accession>A0ABN1FD17</accession>
<dbReference type="InterPro" id="IPR013785">
    <property type="entry name" value="Aldolase_TIM"/>
</dbReference>
<keyword evidence="5" id="KW-1185">Reference proteome</keyword>
<dbReference type="PANTHER" id="PTHR20857:SF15">
    <property type="entry name" value="THIAMINE-PHOSPHATE SYNTHASE"/>
    <property type="match status" value="1"/>
</dbReference>
<proteinExistence type="predicted"/>
<name>A0ABN1FD17_9PROT</name>
<dbReference type="CDD" id="cd00564">
    <property type="entry name" value="TMP_TenI"/>
    <property type="match status" value="1"/>
</dbReference>
<evidence type="ECO:0000313" key="5">
    <source>
        <dbReference type="Proteomes" id="UP001499951"/>
    </source>
</evidence>
<dbReference type="SUPFAM" id="SSF51391">
    <property type="entry name" value="Thiamin phosphate synthase"/>
    <property type="match status" value="1"/>
</dbReference>
<dbReference type="PANTHER" id="PTHR20857">
    <property type="entry name" value="THIAMINE-PHOSPHATE PYROPHOSPHORYLASE"/>
    <property type="match status" value="1"/>
</dbReference>
<evidence type="ECO:0000256" key="1">
    <source>
        <dbReference type="ARBA" id="ARBA00004948"/>
    </source>
</evidence>
<gene>
    <name evidence="4" type="ORF">GCM10008942_41720</name>
</gene>
<keyword evidence="2" id="KW-0784">Thiamine biosynthesis</keyword>
<organism evidence="4 5">
    <name type="scientific">Rhizomicrobium electricum</name>
    <dbReference type="NCBI Taxonomy" id="480070"/>
    <lineage>
        <taxon>Bacteria</taxon>
        <taxon>Pseudomonadati</taxon>
        <taxon>Pseudomonadota</taxon>
        <taxon>Alphaproteobacteria</taxon>
        <taxon>Micropepsales</taxon>
        <taxon>Micropepsaceae</taxon>
        <taxon>Rhizomicrobium</taxon>
    </lineage>
</organism>
<dbReference type="Pfam" id="PF02581">
    <property type="entry name" value="TMP-TENI"/>
    <property type="match status" value="1"/>
</dbReference>
<dbReference type="EMBL" id="BAAADD010000014">
    <property type="protein sequence ID" value="GAA0588381.1"/>
    <property type="molecule type" value="Genomic_DNA"/>
</dbReference>
<comment type="pathway">
    <text evidence="1">Cofactor biosynthesis; thiamine diphosphate biosynthesis.</text>
</comment>